<proteinExistence type="predicted"/>
<dbReference type="PROSITE" id="PS01124">
    <property type="entry name" value="HTH_ARAC_FAMILY_2"/>
    <property type="match status" value="1"/>
</dbReference>
<evidence type="ECO:0000256" key="1">
    <source>
        <dbReference type="ARBA" id="ARBA00023015"/>
    </source>
</evidence>
<evidence type="ECO:0000313" key="5">
    <source>
        <dbReference type="EMBL" id="NPE25754.1"/>
    </source>
</evidence>
<dbReference type="Pfam" id="PF12833">
    <property type="entry name" value="HTH_18"/>
    <property type="match status" value="1"/>
</dbReference>
<evidence type="ECO:0000256" key="3">
    <source>
        <dbReference type="ARBA" id="ARBA00023163"/>
    </source>
</evidence>
<reference evidence="5 6" key="1">
    <citation type="submission" date="2020-05" db="EMBL/GenBank/DDBJ databases">
        <title>Distinct polysaccharide utilization as determinants for interspecies competition between intestinal Prevotella spp.</title>
        <authorList>
            <person name="Galvez E.J.C."/>
            <person name="Iljazovic A."/>
            <person name="Strowig T."/>
        </authorList>
    </citation>
    <scope>NUCLEOTIDE SEQUENCE [LARGE SCALE GENOMIC DNA]</scope>
    <source>
        <strain evidence="5 6">PCHR</strain>
    </source>
</reference>
<dbReference type="RefSeq" id="WP_172345219.1">
    <property type="nucleotide sequence ID" value="NZ_CASYYZ010000011.1"/>
</dbReference>
<organism evidence="5 6">
    <name type="scientific">Xylanibacter caecicola</name>
    <dbReference type="NCBI Taxonomy" id="2736294"/>
    <lineage>
        <taxon>Bacteria</taxon>
        <taxon>Pseudomonadati</taxon>
        <taxon>Bacteroidota</taxon>
        <taxon>Bacteroidia</taxon>
        <taxon>Bacteroidales</taxon>
        <taxon>Prevotellaceae</taxon>
        <taxon>Xylanibacter</taxon>
    </lineage>
</organism>
<accession>A0ABX2B2L0</accession>
<keyword evidence="6" id="KW-1185">Reference proteome</keyword>
<gene>
    <name evidence="5" type="ORF">HPS54_09550</name>
</gene>
<comment type="caution">
    <text evidence="5">The sequence shown here is derived from an EMBL/GenBank/DDBJ whole genome shotgun (WGS) entry which is preliminary data.</text>
</comment>
<keyword evidence="1" id="KW-0805">Transcription regulation</keyword>
<evidence type="ECO:0000256" key="2">
    <source>
        <dbReference type="ARBA" id="ARBA00023125"/>
    </source>
</evidence>
<dbReference type="Proteomes" id="UP000820977">
    <property type="component" value="Unassembled WGS sequence"/>
</dbReference>
<dbReference type="SMART" id="SM00342">
    <property type="entry name" value="HTH_ARAC"/>
    <property type="match status" value="1"/>
</dbReference>
<dbReference type="EMBL" id="JABKKJ010000017">
    <property type="protein sequence ID" value="NPE25754.1"/>
    <property type="molecule type" value="Genomic_DNA"/>
</dbReference>
<dbReference type="Gene3D" id="1.10.10.60">
    <property type="entry name" value="Homeodomain-like"/>
    <property type="match status" value="1"/>
</dbReference>
<dbReference type="PANTHER" id="PTHR43280:SF32">
    <property type="entry name" value="TRANSCRIPTIONAL REGULATORY PROTEIN"/>
    <property type="match status" value="1"/>
</dbReference>
<dbReference type="InterPro" id="IPR009057">
    <property type="entry name" value="Homeodomain-like_sf"/>
</dbReference>
<evidence type="ECO:0000313" key="6">
    <source>
        <dbReference type="Proteomes" id="UP000820977"/>
    </source>
</evidence>
<evidence type="ECO:0000259" key="4">
    <source>
        <dbReference type="PROSITE" id="PS01124"/>
    </source>
</evidence>
<keyword evidence="2" id="KW-0238">DNA-binding</keyword>
<name>A0ABX2B2L0_9BACT</name>
<sequence length="285" mass="32516">MNILYKEDSTGVTDWQQSVGRPLRTAGCLLFLCTAGRAVVSVNMQKKPLRCGSLLVVTQDMFAMPEAVSVDFAARYVSLSDATLWTAYYRIPDTSLWGILSSSPVLFLGPHHVQLVADWFSRAAYLLTAIEPPERTVMLGYEAYNLFSAIGVELARHGMKLEDADIHPARFVTNRFWALLMRHSPHRRDVKFYANALNITPDYLYKVCRSVYGTSPKALIDQQLTVEIRTLLADTDMSVKEIAARFCFEDDSYLCRFFRRNTGLSPMEFRLGRKSDQWRNVEMRS</sequence>
<dbReference type="PANTHER" id="PTHR43280">
    <property type="entry name" value="ARAC-FAMILY TRANSCRIPTIONAL REGULATOR"/>
    <property type="match status" value="1"/>
</dbReference>
<feature type="domain" description="HTH araC/xylS-type" evidence="4">
    <location>
        <begin position="174"/>
        <end position="272"/>
    </location>
</feature>
<keyword evidence="3" id="KW-0804">Transcription</keyword>
<dbReference type="SUPFAM" id="SSF46689">
    <property type="entry name" value="Homeodomain-like"/>
    <property type="match status" value="1"/>
</dbReference>
<dbReference type="InterPro" id="IPR018060">
    <property type="entry name" value="HTH_AraC"/>
</dbReference>
<protein>
    <submittedName>
        <fullName evidence="5">Helix-turn-helix transcriptional regulator</fullName>
    </submittedName>
</protein>